<dbReference type="EMBL" id="JH711575">
    <property type="protein sequence ID" value="EIW84447.1"/>
    <property type="molecule type" value="Genomic_DNA"/>
</dbReference>
<organism evidence="2 3">
    <name type="scientific">Coniophora puteana (strain RWD-64-598)</name>
    <name type="common">Brown rot fungus</name>
    <dbReference type="NCBI Taxonomy" id="741705"/>
    <lineage>
        <taxon>Eukaryota</taxon>
        <taxon>Fungi</taxon>
        <taxon>Dikarya</taxon>
        <taxon>Basidiomycota</taxon>
        <taxon>Agaricomycotina</taxon>
        <taxon>Agaricomycetes</taxon>
        <taxon>Agaricomycetidae</taxon>
        <taxon>Boletales</taxon>
        <taxon>Coniophorineae</taxon>
        <taxon>Coniophoraceae</taxon>
        <taxon>Coniophora</taxon>
    </lineage>
</organism>
<proteinExistence type="predicted"/>
<dbReference type="Gene3D" id="1.20.1280.50">
    <property type="match status" value="1"/>
</dbReference>
<evidence type="ECO:0000259" key="1">
    <source>
        <dbReference type="Pfam" id="PF12937"/>
    </source>
</evidence>
<gene>
    <name evidence="2" type="ORF">CONPUDRAFT_80785</name>
</gene>
<dbReference type="InterPro" id="IPR036047">
    <property type="entry name" value="F-box-like_dom_sf"/>
</dbReference>
<feature type="domain" description="F-box" evidence="1">
    <location>
        <begin position="89"/>
        <end position="156"/>
    </location>
</feature>
<dbReference type="Pfam" id="PF12937">
    <property type="entry name" value="F-box-like"/>
    <property type="match status" value="1"/>
</dbReference>
<evidence type="ECO:0000313" key="3">
    <source>
        <dbReference type="Proteomes" id="UP000053558"/>
    </source>
</evidence>
<dbReference type="GeneID" id="19210129"/>
<protein>
    <recommendedName>
        <fullName evidence="1">F-box domain-containing protein</fullName>
    </recommendedName>
</protein>
<dbReference type="AlphaFoldDB" id="A0A5M3MZM5"/>
<evidence type="ECO:0000313" key="2">
    <source>
        <dbReference type="EMBL" id="EIW84447.1"/>
    </source>
</evidence>
<keyword evidence="3" id="KW-1185">Reference proteome</keyword>
<dbReference type="OrthoDB" id="3252786at2759"/>
<comment type="caution">
    <text evidence="2">The sequence shown here is derived from an EMBL/GenBank/DDBJ whole genome shotgun (WGS) entry which is preliminary data.</text>
</comment>
<dbReference type="Proteomes" id="UP000053558">
    <property type="component" value="Unassembled WGS sequence"/>
</dbReference>
<sequence>MATATCLASLRTITDELPRLTASIETLTRLEPTSYSPLSPSHVDDIQSLVSNMALVLSELGAISSTIHHIQTSIHESHRAHSRMATALARLPFEILAEIFELSQLSTQQSSQELSLGVSLYRPPRGHCGIVNVAQVCRDWRQVALATPRLWNRLDIITEAPLSSSVVHERLQLLERAKGCPLFSASNCGGDASGRRTRTVIMCFLREPCTAFRT</sequence>
<name>A0A5M3MZM5_CONPW</name>
<dbReference type="InterPro" id="IPR001810">
    <property type="entry name" value="F-box_dom"/>
</dbReference>
<dbReference type="KEGG" id="cput:CONPUDRAFT_80785"/>
<reference evidence="3" key="1">
    <citation type="journal article" date="2012" name="Science">
        <title>The Paleozoic origin of enzymatic lignin decomposition reconstructed from 31 fungal genomes.</title>
        <authorList>
            <person name="Floudas D."/>
            <person name="Binder M."/>
            <person name="Riley R."/>
            <person name="Barry K."/>
            <person name="Blanchette R.A."/>
            <person name="Henrissat B."/>
            <person name="Martinez A.T."/>
            <person name="Otillar R."/>
            <person name="Spatafora J.W."/>
            <person name="Yadav J.S."/>
            <person name="Aerts A."/>
            <person name="Benoit I."/>
            <person name="Boyd A."/>
            <person name="Carlson A."/>
            <person name="Copeland A."/>
            <person name="Coutinho P.M."/>
            <person name="de Vries R.P."/>
            <person name="Ferreira P."/>
            <person name="Findley K."/>
            <person name="Foster B."/>
            <person name="Gaskell J."/>
            <person name="Glotzer D."/>
            <person name="Gorecki P."/>
            <person name="Heitman J."/>
            <person name="Hesse C."/>
            <person name="Hori C."/>
            <person name="Igarashi K."/>
            <person name="Jurgens J.A."/>
            <person name="Kallen N."/>
            <person name="Kersten P."/>
            <person name="Kohler A."/>
            <person name="Kuees U."/>
            <person name="Kumar T.K.A."/>
            <person name="Kuo A."/>
            <person name="LaButti K."/>
            <person name="Larrondo L.F."/>
            <person name="Lindquist E."/>
            <person name="Ling A."/>
            <person name="Lombard V."/>
            <person name="Lucas S."/>
            <person name="Lundell T."/>
            <person name="Martin R."/>
            <person name="McLaughlin D.J."/>
            <person name="Morgenstern I."/>
            <person name="Morin E."/>
            <person name="Murat C."/>
            <person name="Nagy L.G."/>
            <person name="Nolan M."/>
            <person name="Ohm R.A."/>
            <person name="Patyshakuliyeva A."/>
            <person name="Rokas A."/>
            <person name="Ruiz-Duenas F.J."/>
            <person name="Sabat G."/>
            <person name="Salamov A."/>
            <person name="Samejima M."/>
            <person name="Schmutz J."/>
            <person name="Slot J.C."/>
            <person name="St John F."/>
            <person name="Stenlid J."/>
            <person name="Sun H."/>
            <person name="Sun S."/>
            <person name="Syed K."/>
            <person name="Tsang A."/>
            <person name="Wiebenga A."/>
            <person name="Young D."/>
            <person name="Pisabarro A."/>
            <person name="Eastwood D.C."/>
            <person name="Martin F."/>
            <person name="Cullen D."/>
            <person name="Grigoriev I.V."/>
            <person name="Hibbett D.S."/>
        </authorList>
    </citation>
    <scope>NUCLEOTIDE SEQUENCE [LARGE SCALE GENOMIC DNA]</scope>
    <source>
        <strain evidence="3">RWD-64-598 SS2</strain>
    </source>
</reference>
<accession>A0A5M3MZM5</accession>
<dbReference type="RefSeq" id="XP_007765518.1">
    <property type="nucleotide sequence ID" value="XM_007767328.1"/>
</dbReference>
<dbReference type="SUPFAM" id="SSF81383">
    <property type="entry name" value="F-box domain"/>
    <property type="match status" value="1"/>
</dbReference>